<comment type="catalytic activity">
    <reaction evidence="4">
        <text>a 2'-deoxyribonucleoside 5'-triphosphate + H2O = a 2'-deoxyribonucleoside 5'-phosphate + diphosphate + H(+)</text>
        <dbReference type="Rhea" id="RHEA:44644"/>
        <dbReference type="ChEBI" id="CHEBI:15377"/>
        <dbReference type="ChEBI" id="CHEBI:15378"/>
        <dbReference type="ChEBI" id="CHEBI:33019"/>
        <dbReference type="ChEBI" id="CHEBI:61560"/>
        <dbReference type="ChEBI" id="CHEBI:65317"/>
        <dbReference type="EC" id="3.6.1.9"/>
    </reaction>
</comment>
<sequence>MSFELVLASASQIRSDMLRRAGIPHRSEPARIDESAARAGLEAEGAGPRDLADALAEMKARKLAARHPGALVLGCDQILAGPDGVMAKPETRAEAADQLRLLRGTRHQLLSAAVLYENAEPVWRHVGVARLVMRDFSDAFLDAYLDRNWPDVASSVGAYKLEEEGVRLFSRIEGDHFTILGLPLLELVSYLTLRGDLPS</sequence>
<dbReference type="Proteomes" id="UP000193570">
    <property type="component" value="Unassembled WGS sequence"/>
</dbReference>
<comment type="function">
    <text evidence="4">Nucleoside triphosphate pyrophosphatase. May have a dual role in cell division arrest and in preventing the incorporation of modified nucleotides into cellular nucleic acids.</text>
</comment>
<evidence type="ECO:0000313" key="6">
    <source>
        <dbReference type="Proteomes" id="UP000193570"/>
    </source>
</evidence>
<comment type="caution">
    <text evidence="4">Lacks conserved residue(s) required for the propagation of feature annotation.</text>
</comment>
<keyword evidence="2 4" id="KW-0378">Hydrolase</keyword>
<protein>
    <recommendedName>
        <fullName evidence="4">Nucleoside triphosphate pyrophosphatase</fullName>
        <ecNumber evidence="4">3.6.1.9</ecNumber>
    </recommendedName>
    <alternativeName>
        <fullName evidence="4">Nucleotide pyrophosphatase</fullName>
        <shortName evidence="4">Nucleotide PPase</shortName>
    </alternativeName>
</protein>
<dbReference type="OrthoDB" id="9813962at2"/>
<evidence type="ECO:0000313" key="5">
    <source>
        <dbReference type="EMBL" id="SLN56326.1"/>
    </source>
</evidence>
<keyword evidence="4" id="KW-0963">Cytoplasm</keyword>
<dbReference type="RefSeq" id="WP_085792506.1">
    <property type="nucleotide sequence ID" value="NZ_FWFK01000005.1"/>
</dbReference>
<keyword evidence="6" id="KW-1185">Reference proteome</keyword>
<dbReference type="AlphaFoldDB" id="A0A1X6ZMR4"/>
<dbReference type="EC" id="3.6.1.9" evidence="4"/>
<dbReference type="PIRSF" id="PIRSF006305">
    <property type="entry name" value="Maf"/>
    <property type="match status" value="1"/>
</dbReference>
<dbReference type="GO" id="GO:0009117">
    <property type="term" value="P:nucleotide metabolic process"/>
    <property type="evidence" value="ECO:0007669"/>
    <property type="project" value="UniProtKB-KW"/>
</dbReference>
<dbReference type="SUPFAM" id="SSF52972">
    <property type="entry name" value="ITPase-like"/>
    <property type="match status" value="1"/>
</dbReference>
<dbReference type="CDD" id="cd00555">
    <property type="entry name" value="Maf"/>
    <property type="match status" value="1"/>
</dbReference>
<comment type="subcellular location">
    <subcellularLocation>
        <location evidence="4">Cytoplasm</location>
    </subcellularLocation>
</comment>
<gene>
    <name evidence="5" type="primary">yceF</name>
    <name evidence="5" type="ORF">ROJ8625_02812</name>
</gene>
<feature type="active site" description="Proton acceptor" evidence="4">
    <location>
        <position position="76"/>
    </location>
</feature>
<comment type="similarity">
    <text evidence="4">Belongs to the Maf family.</text>
</comment>
<evidence type="ECO:0000256" key="2">
    <source>
        <dbReference type="ARBA" id="ARBA00022801"/>
    </source>
</evidence>
<dbReference type="Pfam" id="PF02545">
    <property type="entry name" value="Maf"/>
    <property type="match status" value="1"/>
</dbReference>
<dbReference type="PANTHER" id="PTHR43213">
    <property type="entry name" value="BIFUNCTIONAL DTTP/UTP PYROPHOSPHATASE/METHYLTRANSFERASE PROTEIN-RELATED"/>
    <property type="match status" value="1"/>
</dbReference>
<dbReference type="Gene3D" id="3.90.950.10">
    <property type="match status" value="1"/>
</dbReference>
<dbReference type="PANTHER" id="PTHR43213:SF5">
    <property type="entry name" value="BIFUNCTIONAL DTTP_UTP PYROPHOSPHATASE_METHYLTRANSFERASE PROTEIN-RELATED"/>
    <property type="match status" value="1"/>
</dbReference>
<reference evidence="5 6" key="1">
    <citation type="submission" date="2017-03" db="EMBL/GenBank/DDBJ databases">
        <authorList>
            <person name="Afonso C.L."/>
            <person name="Miller P.J."/>
            <person name="Scott M.A."/>
            <person name="Spackman E."/>
            <person name="Goraichik I."/>
            <person name="Dimitrov K.M."/>
            <person name="Suarez D.L."/>
            <person name="Swayne D.E."/>
        </authorList>
    </citation>
    <scope>NUCLEOTIDE SEQUENCE [LARGE SCALE GENOMIC DNA]</scope>
    <source>
        <strain evidence="5 6">CECT 8625</strain>
    </source>
</reference>
<dbReference type="GO" id="GO:0005737">
    <property type="term" value="C:cytoplasm"/>
    <property type="evidence" value="ECO:0007669"/>
    <property type="project" value="UniProtKB-SubCell"/>
</dbReference>
<comment type="cofactor">
    <cofactor evidence="1 4">
        <name>a divalent metal cation</name>
        <dbReference type="ChEBI" id="CHEBI:60240"/>
    </cofactor>
</comment>
<evidence type="ECO:0000256" key="3">
    <source>
        <dbReference type="ARBA" id="ARBA00023080"/>
    </source>
</evidence>
<dbReference type="InterPro" id="IPR029001">
    <property type="entry name" value="ITPase-like_fam"/>
</dbReference>
<dbReference type="HAMAP" id="MF_00528">
    <property type="entry name" value="Maf"/>
    <property type="match status" value="1"/>
</dbReference>
<proteinExistence type="inferred from homology"/>
<dbReference type="InterPro" id="IPR003697">
    <property type="entry name" value="Maf-like"/>
</dbReference>
<name>A0A1X6ZMR4_9RHOB</name>
<evidence type="ECO:0000256" key="4">
    <source>
        <dbReference type="HAMAP-Rule" id="MF_00528"/>
    </source>
</evidence>
<accession>A0A1X6ZMR4</accession>
<dbReference type="GO" id="GO:0047429">
    <property type="term" value="F:nucleoside triphosphate diphosphatase activity"/>
    <property type="evidence" value="ECO:0007669"/>
    <property type="project" value="UniProtKB-EC"/>
</dbReference>
<comment type="catalytic activity">
    <reaction evidence="4">
        <text>a ribonucleoside 5'-triphosphate + H2O = a ribonucleoside 5'-phosphate + diphosphate + H(+)</text>
        <dbReference type="Rhea" id="RHEA:23996"/>
        <dbReference type="ChEBI" id="CHEBI:15377"/>
        <dbReference type="ChEBI" id="CHEBI:15378"/>
        <dbReference type="ChEBI" id="CHEBI:33019"/>
        <dbReference type="ChEBI" id="CHEBI:58043"/>
        <dbReference type="ChEBI" id="CHEBI:61557"/>
        <dbReference type="EC" id="3.6.1.9"/>
    </reaction>
</comment>
<organism evidence="5 6">
    <name type="scientific">Roseivivax jejudonensis</name>
    <dbReference type="NCBI Taxonomy" id="1529041"/>
    <lineage>
        <taxon>Bacteria</taxon>
        <taxon>Pseudomonadati</taxon>
        <taxon>Pseudomonadota</taxon>
        <taxon>Alphaproteobacteria</taxon>
        <taxon>Rhodobacterales</taxon>
        <taxon>Roseobacteraceae</taxon>
        <taxon>Roseivivax</taxon>
    </lineage>
</organism>
<dbReference type="EMBL" id="FWFK01000005">
    <property type="protein sequence ID" value="SLN56326.1"/>
    <property type="molecule type" value="Genomic_DNA"/>
</dbReference>
<evidence type="ECO:0000256" key="1">
    <source>
        <dbReference type="ARBA" id="ARBA00001968"/>
    </source>
</evidence>
<keyword evidence="3 4" id="KW-0546">Nucleotide metabolism</keyword>